<dbReference type="PANTHER" id="PTHR46558">
    <property type="entry name" value="TRACRIPTIONAL REGULATORY PROTEIN-RELATED-RELATED"/>
    <property type="match status" value="1"/>
</dbReference>
<gene>
    <name evidence="3" type="ORF">HX001_04045</name>
</gene>
<comment type="caution">
    <text evidence="3">The sequence shown here is derived from an EMBL/GenBank/DDBJ whole genome shotgun (WGS) entry which is preliminary data.</text>
</comment>
<evidence type="ECO:0000313" key="4">
    <source>
        <dbReference type="Proteomes" id="UP001170959"/>
    </source>
</evidence>
<evidence type="ECO:0000259" key="2">
    <source>
        <dbReference type="PROSITE" id="PS50943"/>
    </source>
</evidence>
<evidence type="ECO:0000313" key="3">
    <source>
        <dbReference type="EMBL" id="MDM1071662.1"/>
    </source>
</evidence>
<organism evidence="3 4">
    <name type="scientific">Empedobacter brevis</name>
    <dbReference type="NCBI Taxonomy" id="247"/>
    <lineage>
        <taxon>Bacteria</taxon>
        <taxon>Pseudomonadati</taxon>
        <taxon>Bacteroidota</taxon>
        <taxon>Flavobacteriia</taxon>
        <taxon>Flavobacteriales</taxon>
        <taxon>Weeksellaceae</taxon>
        <taxon>Empedobacter</taxon>
    </lineage>
</organism>
<dbReference type="AlphaFoldDB" id="A0AAJ1V6Z7"/>
<accession>A0AAJ1V6Z7</accession>
<reference evidence="3" key="1">
    <citation type="submission" date="2020-06" db="EMBL/GenBank/DDBJ databases">
        <authorList>
            <person name="Dong N."/>
        </authorList>
    </citation>
    <scope>NUCLEOTIDE SEQUENCE</scope>
    <source>
        <strain evidence="3">R655-4</strain>
    </source>
</reference>
<dbReference type="Gene3D" id="1.10.260.40">
    <property type="entry name" value="lambda repressor-like DNA-binding domains"/>
    <property type="match status" value="1"/>
</dbReference>
<dbReference type="SUPFAM" id="SSF47413">
    <property type="entry name" value="lambda repressor-like DNA-binding domains"/>
    <property type="match status" value="1"/>
</dbReference>
<dbReference type="SMART" id="SM00530">
    <property type="entry name" value="HTH_XRE"/>
    <property type="match status" value="1"/>
</dbReference>
<protein>
    <submittedName>
        <fullName evidence="3">Helix-turn-helix domain-containing protein</fullName>
    </submittedName>
</protein>
<dbReference type="PROSITE" id="PS50943">
    <property type="entry name" value="HTH_CROC1"/>
    <property type="match status" value="1"/>
</dbReference>
<reference evidence="3" key="2">
    <citation type="journal article" date="2022" name="Sci. Total Environ.">
        <title>Prevalence, transmission, and molecular epidemiology of tet(X)-positive bacteria among humans, animals, and environmental niches in China: An epidemiological, and genomic-based study.</title>
        <authorList>
            <person name="Dong N."/>
            <person name="Zeng Y."/>
            <person name="Cai C."/>
            <person name="Sun C."/>
            <person name="Lu J."/>
            <person name="Liu C."/>
            <person name="Zhou H."/>
            <person name="Sun Q."/>
            <person name="Shu L."/>
            <person name="Wang H."/>
            <person name="Wang Y."/>
            <person name="Wang S."/>
            <person name="Wu C."/>
            <person name="Chan E.W."/>
            <person name="Chen G."/>
            <person name="Shen Z."/>
            <person name="Chen S."/>
            <person name="Zhang R."/>
        </authorList>
    </citation>
    <scope>NUCLEOTIDE SEQUENCE</scope>
    <source>
        <strain evidence="3">R655-4</strain>
    </source>
</reference>
<evidence type="ECO:0000256" key="1">
    <source>
        <dbReference type="ARBA" id="ARBA00023125"/>
    </source>
</evidence>
<dbReference type="InterPro" id="IPR036286">
    <property type="entry name" value="LexA/Signal_pep-like_sf"/>
</dbReference>
<sequence length="257" mass="29437">MSISLKIKELRKQKKLTQDEFSSMIGVDNSQLSKIERGVLRPTLEHILEISSKFNVTTDYLLKDDALEVNILNEPETLYSRMPSIITIPEKEQEKENIEIVPVKLAAGYVGGGFQKEDFIKNLPKFRLPYLNNGSFRCFGVGGYSMHNGIQDEDWFVGKFVDNLFNLSEGKIHAVIAPKAESLLIKRVFRHPTKSDFLILRSDNNDTYNTFPDIEIHISNISELWSYAGLISFKEPAYDFSKFREILSLNLHKVSVE</sequence>
<dbReference type="Pfam" id="PF01381">
    <property type="entry name" value="HTH_3"/>
    <property type="match status" value="1"/>
</dbReference>
<dbReference type="RefSeq" id="WP_286491982.1">
    <property type="nucleotide sequence ID" value="NZ_JACAGJ010000002.1"/>
</dbReference>
<name>A0AAJ1V6Z7_9FLAO</name>
<dbReference type="GO" id="GO:0003677">
    <property type="term" value="F:DNA binding"/>
    <property type="evidence" value="ECO:0007669"/>
    <property type="project" value="UniProtKB-KW"/>
</dbReference>
<proteinExistence type="predicted"/>
<dbReference type="CDD" id="cd00093">
    <property type="entry name" value="HTH_XRE"/>
    <property type="match status" value="1"/>
</dbReference>
<dbReference type="InterPro" id="IPR001387">
    <property type="entry name" value="Cro/C1-type_HTH"/>
</dbReference>
<dbReference type="SUPFAM" id="SSF51306">
    <property type="entry name" value="LexA/Signal peptidase"/>
    <property type="match status" value="1"/>
</dbReference>
<feature type="domain" description="HTH cro/C1-type" evidence="2">
    <location>
        <begin position="7"/>
        <end position="61"/>
    </location>
</feature>
<dbReference type="EMBL" id="JACAGJ010000002">
    <property type="protein sequence ID" value="MDM1071662.1"/>
    <property type="molecule type" value="Genomic_DNA"/>
</dbReference>
<keyword evidence="1" id="KW-0238">DNA-binding</keyword>
<dbReference type="PANTHER" id="PTHR46558:SF11">
    <property type="entry name" value="HTH-TYPE TRANSCRIPTIONAL REGULATOR XRE"/>
    <property type="match status" value="1"/>
</dbReference>
<dbReference type="InterPro" id="IPR010982">
    <property type="entry name" value="Lambda_DNA-bd_dom_sf"/>
</dbReference>
<dbReference type="Proteomes" id="UP001170959">
    <property type="component" value="Unassembled WGS sequence"/>
</dbReference>